<reference evidence="6" key="2">
    <citation type="submission" date="2020-09" db="EMBL/GenBank/DDBJ databases">
        <authorList>
            <person name="Sun Q."/>
            <person name="Zhou Y."/>
        </authorList>
    </citation>
    <scope>NUCLEOTIDE SEQUENCE</scope>
    <source>
        <strain evidence="6">CGMCC 1.15254</strain>
    </source>
</reference>
<keyword evidence="4" id="KW-0802">TPR repeat</keyword>
<feature type="repeat" description="TPR" evidence="4">
    <location>
        <begin position="5"/>
        <end position="38"/>
    </location>
</feature>
<evidence type="ECO:0000256" key="2">
    <source>
        <dbReference type="ARBA" id="ARBA00022679"/>
    </source>
</evidence>
<dbReference type="GO" id="GO:0042054">
    <property type="term" value="F:histone methyltransferase activity"/>
    <property type="evidence" value="ECO:0007669"/>
    <property type="project" value="TreeGrafter"/>
</dbReference>
<dbReference type="PROSITE" id="PS51678">
    <property type="entry name" value="SAM_MT_PRMT"/>
    <property type="match status" value="1"/>
</dbReference>
<comment type="caution">
    <text evidence="6">The sequence shown here is derived from an EMBL/GenBank/DDBJ whole genome shotgun (WGS) entry which is preliminary data.</text>
</comment>
<dbReference type="CDD" id="cd02440">
    <property type="entry name" value="AdoMet_MTases"/>
    <property type="match status" value="1"/>
</dbReference>
<name>A0A917FA25_9PROT</name>
<sequence>MSDAFKELFKQGTNYFAQGRYEEAKRFLLEALALNPSHAPLNYYLGTVAEEEKDFDQAETYYEKVLACDPTMRQAYVQLAHVLFFLGKKEKALVVLRAAEERFENSHDLTYMRGQVASQLFPGWHLPMLADQRRNDLYEAAINAQVRPGDVVLDIGTGSGLLAMMAARAGAAHVYAFEAQPMIAQLARDVIAQNGLADKITVIAKHSTQAVLGQDLPQKCDVLVTEIFDRALVGEGALPSIAHAQAELLKPMARVVPQGARLYGALIECDHLQRFHHIETVNGFDLSAMNVLSHPLLYKEALLGPQDSPYHQVLSTPFLVKAFDFEQPLSTRFNTLATVSVVKEGQADAILLWFELQLNAEHVLSTKDPAPDSHWREAAQILLKRPQLQMGTTLDIKTSYNGYFDFQL</sequence>
<dbReference type="PROSITE" id="PS50005">
    <property type="entry name" value="TPR"/>
    <property type="match status" value="2"/>
</dbReference>
<evidence type="ECO:0000256" key="4">
    <source>
        <dbReference type="PROSITE-ProRule" id="PRU00339"/>
    </source>
</evidence>
<keyword evidence="2" id="KW-0808">Transferase</keyword>
<dbReference type="AlphaFoldDB" id="A0A917FA25"/>
<dbReference type="Gene3D" id="3.40.50.150">
    <property type="entry name" value="Vaccinia Virus protein VP39"/>
    <property type="match status" value="1"/>
</dbReference>
<dbReference type="SUPFAM" id="SSF53335">
    <property type="entry name" value="S-adenosyl-L-methionine-dependent methyltransferases"/>
    <property type="match status" value="1"/>
</dbReference>
<organism evidence="6 7">
    <name type="scientific">Terasakiella brassicae</name>
    <dbReference type="NCBI Taxonomy" id="1634917"/>
    <lineage>
        <taxon>Bacteria</taxon>
        <taxon>Pseudomonadati</taxon>
        <taxon>Pseudomonadota</taxon>
        <taxon>Alphaproteobacteria</taxon>
        <taxon>Rhodospirillales</taxon>
        <taxon>Terasakiellaceae</taxon>
        <taxon>Terasakiella</taxon>
    </lineage>
</organism>
<dbReference type="Proteomes" id="UP000632498">
    <property type="component" value="Unassembled WGS sequence"/>
</dbReference>
<feature type="domain" description="Protein arginine N-methyltransferase" evidence="5">
    <location>
        <begin position="260"/>
        <end position="394"/>
    </location>
</feature>
<gene>
    <name evidence="6" type="ORF">GCM10011332_11550</name>
</gene>
<dbReference type="SMART" id="SM00028">
    <property type="entry name" value="TPR"/>
    <property type="match status" value="3"/>
</dbReference>
<keyword evidence="7" id="KW-1185">Reference proteome</keyword>
<dbReference type="Gene3D" id="1.25.40.10">
    <property type="entry name" value="Tetratricopeptide repeat domain"/>
    <property type="match status" value="1"/>
</dbReference>
<protein>
    <recommendedName>
        <fullName evidence="5">Protein arginine N-methyltransferase domain-containing protein</fullName>
    </recommendedName>
</protein>
<dbReference type="InterPro" id="IPR055135">
    <property type="entry name" value="PRMT_dom"/>
</dbReference>
<keyword evidence="1" id="KW-0489">Methyltransferase</keyword>
<dbReference type="FunFam" id="3.40.50.150:FF:000071">
    <property type="entry name" value="Protein arginine N-methyltransferase 7"/>
    <property type="match status" value="1"/>
</dbReference>
<evidence type="ECO:0000313" key="6">
    <source>
        <dbReference type="EMBL" id="GGF59601.1"/>
    </source>
</evidence>
<feature type="repeat" description="TPR" evidence="4">
    <location>
        <begin position="39"/>
        <end position="72"/>
    </location>
</feature>
<dbReference type="RefSeq" id="WP_188662702.1">
    <property type="nucleotide sequence ID" value="NZ_BMHV01000006.1"/>
</dbReference>
<dbReference type="EMBL" id="BMHV01000006">
    <property type="protein sequence ID" value="GGF59601.1"/>
    <property type="molecule type" value="Genomic_DNA"/>
</dbReference>
<dbReference type="Pfam" id="PF06325">
    <property type="entry name" value="PrmA"/>
    <property type="match status" value="1"/>
</dbReference>
<dbReference type="Pfam" id="PF13181">
    <property type="entry name" value="TPR_8"/>
    <property type="match status" value="1"/>
</dbReference>
<dbReference type="GO" id="GO:0016274">
    <property type="term" value="F:protein-arginine N-methyltransferase activity"/>
    <property type="evidence" value="ECO:0007669"/>
    <property type="project" value="InterPro"/>
</dbReference>
<evidence type="ECO:0000259" key="5">
    <source>
        <dbReference type="Pfam" id="PF22528"/>
    </source>
</evidence>
<dbReference type="Pfam" id="PF22528">
    <property type="entry name" value="PRMT_C"/>
    <property type="match status" value="1"/>
</dbReference>
<dbReference type="GO" id="GO:0032259">
    <property type="term" value="P:methylation"/>
    <property type="evidence" value="ECO:0007669"/>
    <property type="project" value="UniProtKB-KW"/>
</dbReference>
<dbReference type="Pfam" id="PF13432">
    <property type="entry name" value="TPR_16"/>
    <property type="match status" value="1"/>
</dbReference>
<evidence type="ECO:0000313" key="7">
    <source>
        <dbReference type="Proteomes" id="UP000632498"/>
    </source>
</evidence>
<proteinExistence type="predicted"/>
<reference evidence="6" key="1">
    <citation type="journal article" date="2014" name="Int. J. Syst. Evol. Microbiol.">
        <title>Complete genome sequence of Corynebacterium casei LMG S-19264T (=DSM 44701T), isolated from a smear-ripened cheese.</title>
        <authorList>
            <consortium name="US DOE Joint Genome Institute (JGI-PGF)"/>
            <person name="Walter F."/>
            <person name="Albersmeier A."/>
            <person name="Kalinowski J."/>
            <person name="Ruckert C."/>
        </authorList>
    </citation>
    <scope>NUCLEOTIDE SEQUENCE</scope>
    <source>
        <strain evidence="6">CGMCC 1.15254</strain>
    </source>
</reference>
<dbReference type="InterPro" id="IPR029063">
    <property type="entry name" value="SAM-dependent_MTases_sf"/>
</dbReference>
<dbReference type="Gene3D" id="2.70.160.11">
    <property type="entry name" value="Hnrnp arginine n-methyltransferase1"/>
    <property type="match status" value="1"/>
</dbReference>
<dbReference type="PANTHER" id="PTHR11006:SF4">
    <property type="entry name" value="PROTEIN ARGININE N-METHYLTRANSFERASE 7"/>
    <property type="match status" value="1"/>
</dbReference>
<keyword evidence="3" id="KW-0949">S-adenosyl-L-methionine</keyword>
<dbReference type="InterPro" id="IPR011990">
    <property type="entry name" value="TPR-like_helical_dom_sf"/>
</dbReference>
<evidence type="ECO:0000256" key="1">
    <source>
        <dbReference type="ARBA" id="ARBA00022603"/>
    </source>
</evidence>
<dbReference type="PANTHER" id="PTHR11006">
    <property type="entry name" value="PROTEIN ARGININE N-METHYLTRANSFERASE"/>
    <property type="match status" value="1"/>
</dbReference>
<dbReference type="SUPFAM" id="SSF48452">
    <property type="entry name" value="TPR-like"/>
    <property type="match status" value="1"/>
</dbReference>
<accession>A0A917FA25</accession>
<dbReference type="InterPro" id="IPR025799">
    <property type="entry name" value="Arg_MeTrfase"/>
</dbReference>
<dbReference type="InterPro" id="IPR019734">
    <property type="entry name" value="TPR_rpt"/>
</dbReference>
<evidence type="ECO:0000256" key="3">
    <source>
        <dbReference type="ARBA" id="ARBA00022691"/>
    </source>
</evidence>